<feature type="domain" description="DUF2344" evidence="1">
    <location>
        <begin position="5"/>
        <end position="191"/>
    </location>
</feature>
<name>A0A1M6BTV5_9FIRM</name>
<evidence type="ECO:0000259" key="1">
    <source>
        <dbReference type="Pfam" id="PF10105"/>
    </source>
</evidence>
<proteinExistence type="predicted"/>
<dbReference type="OrthoDB" id="9780488at2"/>
<organism evidence="2 3">
    <name type="scientific">Thermoclostridium caenicola</name>
    <dbReference type="NCBI Taxonomy" id="659425"/>
    <lineage>
        <taxon>Bacteria</taxon>
        <taxon>Bacillati</taxon>
        <taxon>Bacillota</taxon>
        <taxon>Clostridia</taxon>
        <taxon>Eubacteriales</taxon>
        <taxon>Oscillospiraceae</taxon>
        <taxon>Thermoclostridium</taxon>
    </lineage>
</organism>
<sequence length="233" mass="26382">MARALRFRFSRDERLKYIAHLDVLRLFERAIKRAGLPVAYTQGFNPRQKIVFGLPIAVGLTSSAEYADIEFDEEMTPESFISRINQSLPEGIEVMEAVPVRNMGRIMSLIASARYEIAFTIPQAMDQDTLSGIVIDFLDQEDITVMKKTKKGMRPVNIRPLIYSLSVRKPDGDGYIMEAFLSAGAENNLRPDLLMQAFAQKTGLELTVESIHRRAMFASDFNEWKSPLEVADD</sequence>
<dbReference type="EMBL" id="FQZP01000003">
    <property type="protein sequence ID" value="SHI52160.1"/>
    <property type="molecule type" value="Genomic_DNA"/>
</dbReference>
<protein>
    <submittedName>
        <fullName evidence="2">Radical SAM-linked protein</fullName>
    </submittedName>
</protein>
<dbReference type="Proteomes" id="UP000324781">
    <property type="component" value="Unassembled WGS sequence"/>
</dbReference>
<dbReference type="AlphaFoldDB" id="A0A1M6BTV5"/>
<dbReference type="InterPro" id="IPR018768">
    <property type="entry name" value="DUF2344"/>
</dbReference>
<dbReference type="RefSeq" id="WP_149677658.1">
    <property type="nucleotide sequence ID" value="NZ_FQZP01000003.1"/>
</dbReference>
<evidence type="ECO:0000313" key="3">
    <source>
        <dbReference type="Proteomes" id="UP000324781"/>
    </source>
</evidence>
<dbReference type="Pfam" id="PF10105">
    <property type="entry name" value="DUF2344"/>
    <property type="match status" value="1"/>
</dbReference>
<dbReference type="NCBIfam" id="TIGR03936">
    <property type="entry name" value="sam_1_link_chp"/>
    <property type="match status" value="1"/>
</dbReference>
<evidence type="ECO:0000313" key="2">
    <source>
        <dbReference type="EMBL" id="SHI52160.1"/>
    </source>
</evidence>
<keyword evidence="3" id="KW-1185">Reference proteome</keyword>
<gene>
    <name evidence="2" type="ORF">SAMN05444373_1003121</name>
</gene>
<reference evidence="2 3" key="1">
    <citation type="submission" date="2016-11" db="EMBL/GenBank/DDBJ databases">
        <authorList>
            <person name="Varghese N."/>
            <person name="Submissions S."/>
        </authorList>
    </citation>
    <scope>NUCLEOTIDE SEQUENCE [LARGE SCALE GENOMIC DNA]</scope>
    <source>
        <strain evidence="2 3">DSM 19027</strain>
    </source>
</reference>
<accession>A0A1M6BTV5</accession>